<sequence>MKPLLSYDISGLVKQVKRDFKFLPERSFYQLKGEAMRIAVDLINLSPSYPLEGDIPERVWTGKFVSFEQLRVFDLFMFLETSGPSLTARLNNVSSWVIQMKSLGHNEHEEVVQEEQGDTVDRSYESAVDDVEENPTVENDGLEQQ</sequence>
<dbReference type="Proteomes" id="UP000288805">
    <property type="component" value="Unassembled WGS sequence"/>
</dbReference>
<accession>A0A438I021</accession>
<evidence type="ECO:0000313" key="2">
    <source>
        <dbReference type="EMBL" id="RVW90053.1"/>
    </source>
</evidence>
<evidence type="ECO:0000256" key="1">
    <source>
        <dbReference type="SAM" id="MobiDB-lite"/>
    </source>
</evidence>
<gene>
    <name evidence="2" type="ORF">CK203_035913</name>
</gene>
<comment type="caution">
    <text evidence="2">The sequence shown here is derived from an EMBL/GenBank/DDBJ whole genome shotgun (WGS) entry which is preliminary data.</text>
</comment>
<evidence type="ECO:0000313" key="3">
    <source>
        <dbReference type="Proteomes" id="UP000288805"/>
    </source>
</evidence>
<feature type="region of interest" description="Disordered" evidence="1">
    <location>
        <begin position="107"/>
        <end position="145"/>
    </location>
</feature>
<reference evidence="2 3" key="1">
    <citation type="journal article" date="2018" name="PLoS Genet.">
        <title>Population sequencing reveals clonal diversity and ancestral inbreeding in the grapevine cultivar Chardonnay.</title>
        <authorList>
            <person name="Roach M.J."/>
            <person name="Johnson D.L."/>
            <person name="Bohlmann J."/>
            <person name="van Vuuren H.J."/>
            <person name="Jones S.J."/>
            <person name="Pretorius I.S."/>
            <person name="Schmidt S.A."/>
            <person name="Borneman A.R."/>
        </authorList>
    </citation>
    <scope>NUCLEOTIDE SEQUENCE [LARGE SCALE GENOMIC DNA]</scope>
    <source>
        <strain evidence="3">cv. Chardonnay</strain>
        <tissue evidence="2">Leaf</tissue>
    </source>
</reference>
<dbReference type="EMBL" id="QGNW01000158">
    <property type="protein sequence ID" value="RVW90053.1"/>
    <property type="molecule type" value="Genomic_DNA"/>
</dbReference>
<protein>
    <submittedName>
        <fullName evidence="2">Uncharacterized protein</fullName>
    </submittedName>
</protein>
<proteinExistence type="predicted"/>
<name>A0A438I021_VITVI</name>
<dbReference type="AlphaFoldDB" id="A0A438I021"/>
<organism evidence="2 3">
    <name type="scientific">Vitis vinifera</name>
    <name type="common">Grape</name>
    <dbReference type="NCBI Taxonomy" id="29760"/>
    <lineage>
        <taxon>Eukaryota</taxon>
        <taxon>Viridiplantae</taxon>
        <taxon>Streptophyta</taxon>
        <taxon>Embryophyta</taxon>
        <taxon>Tracheophyta</taxon>
        <taxon>Spermatophyta</taxon>
        <taxon>Magnoliopsida</taxon>
        <taxon>eudicotyledons</taxon>
        <taxon>Gunneridae</taxon>
        <taxon>Pentapetalae</taxon>
        <taxon>rosids</taxon>
        <taxon>Vitales</taxon>
        <taxon>Vitaceae</taxon>
        <taxon>Viteae</taxon>
        <taxon>Vitis</taxon>
    </lineage>
</organism>